<comment type="caution">
    <text evidence="3">The sequence shown here is derived from an EMBL/GenBank/DDBJ whole genome shotgun (WGS) entry which is preliminary data.</text>
</comment>
<feature type="signal peptide" evidence="1">
    <location>
        <begin position="1"/>
        <end position="26"/>
    </location>
</feature>
<dbReference type="EMBL" id="JBHSNF010000003">
    <property type="protein sequence ID" value="MFC5526972.1"/>
    <property type="molecule type" value="Genomic_DNA"/>
</dbReference>
<gene>
    <name evidence="3" type="ORF">ACFPPA_14630</name>
</gene>
<evidence type="ECO:0000256" key="1">
    <source>
        <dbReference type="SAM" id="SignalP"/>
    </source>
</evidence>
<reference evidence="4" key="1">
    <citation type="journal article" date="2019" name="Int. J. Syst. Evol. Microbiol.">
        <title>The Global Catalogue of Microorganisms (GCM) 10K type strain sequencing project: providing services to taxonomists for standard genome sequencing and annotation.</title>
        <authorList>
            <consortium name="The Broad Institute Genomics Platform"/>
            <consortium name="The Broad Institute Genome Sequencing Center for Infectious Disease"/>
            <person name="Wu L."/>
            <person name="Ma J."/>
        </authorList>
    </citation>
    <scope>NUCLEOTIDE SEQUENCE [LARGE SCALE GENOMIC DNA]</scope>
    <source>
        <strain evidence="4">CGMCC 1.16619</strain>
    </source>
</reference>
<dbReference type="InterPro" id="IPR037682">
    <property type="entry name" value="TonB_C"/>
</dbReference>
<dbReference type="Proteomes" id="UP001596114">
    <property type="component" value="Unassembled WGS sequence"/>
</dbReference>
<feature type="chain" id="PRO_5045535437" evidence="1">
    <location>
        <begin position="27"/>
        <end position="146"/>
    </location>
</feature>
<evidence type="ECO:0000313" key="3">
    <source>
        <dbReference type="EMBL" id="MFC5526972.1"/>
    </source>
</evidence>
<evidence type="ECO:0000313" key="4">
    <source>
        <dbReference type="Proteomes" id="UP001596114"/>
    </source>
</evidence>
<sequence length="146" mass="15892">MKTVFRPLRQALLLALTLGFVAPVLAQPHKVDQQNLYRYWILLNTKVQMDVPNSGLNLDKPGCAAVTYTVGSDGVPLDVRVVKVVPKSDLGTVARSAVSHFRYGPSLNNKIGQPVATYYIVPFNAPKDPAARQQLTDACKLPGYGS</sequence>
<dbReference type="SUPFAM" id="SSF74653">
    <property type="entry name" value="TolA/TonB C-terminal domain"/>
    <property type="match status" value="1"/>
</dbReference>
<feature type="domain" description="TonB C-terminal" evidence="2">
    <location>
        <begin position="60"/>
        <end position="124"/>
    </location>
</feature>
<organism evidence="3 4">
    <name type="scientific">Rhodanobacter ginsengisoli</name>
    <dbReference type="NCBI Taxonomy" id="418646"/>
    <lineage>
        <taxon>Bacteria</taxon>
        <taxon>Pseudomonadati</taxon>
        <taxon>Pseudomonadota</taxon>
        <taxon>Gammaproteobacteria</taxon>
        <taxon>Lysobacterales</taxon>
        <taxon>Rhodanobacteraceae</taxon>
        <taxon>Rhodanobacter</taxon>
    </lineage>
</organism>
<accession>A0ABW0QS16</accession>
<keyword evidence="1" id="KW-0732">Signal</keyword>
<keyword evidence="4" id="KW-1185">Reference proteome</keyword>
<dbReference type="Gene3D" id="3.30.1150.10">
    <property type="match status" value="1"/>
</dbReference>
<dbReference type="Pfam" id="PF03544">
    <property type="entry name" value="TonB_C"/>
    <property type="match status" value="1"/>
</dbReference>
<name>A0ABW0QS16_9GAMM</name>
<protein>
    <submittedName>
        <fullName evidence="3">Energy transducer TonB</fullName>
    </submittedName>
</protein>
<proteinExistence type="predicted"/>
<evidence type="ECO:0000259" key="2">
    <source>
        <dbReference type="Pfam" id="PF03544"/>
    </source>
</evidence>
<dbReference type="RefSeq" id="WP_377321183.1">
    <property type="nucleotide sequence ID" value="NZ_JBHSNF010000003.1"/>
</dbReference>